<organism evidence="2 3">
    <name type="scientific">Papilio xuthus</name>
    <name type="common">Asian swallowtail butterfly</name>
    <dbReference type="NCBI Taxonomy" id="66420"/>
    <lineage>
        <taxon>Eukaryota</taxon>
        <taxon>Metazoa</taxon>
        <taxon>Ecdysozoa</taxon>
        <taxon>Arthropoda</taxon>
        <taxon>Hexapoda</taxon>
        <taxon>Insecta</taxon>
        <taxon>Pterygota</taxon>
        <taxon>Neoptera</taxon>
        <taxon>Endopterygota</taxon>
        <taxon>Lepidoptera</taxon>
        <taxon>Glossata</taxon>
        <taxon>Ditrysia</taxon>
        <taxon>Papilionoidea</taxon>
        <taxon>Papilionidae</taxon>
        <taxon>Papilioninae</taxon>
        <taxon>Papilio</taxon>
    </lineage>
</organism>
<feature type="compositionally biased region" description="Acidic residues" evidence="1">
    <location>
        <begin position="1"/>
        <end position="13"/>
    </location>
</feature>
<dbReference type="Proteomes" id="UP000053268">
    <property type="component" value="Unassembled WGS sequence"/>
</dbReference>
<gene>
    <name evidence="2" type="ORF">RR46_05022</name>
</gene>
<keyword evidence="3" id="KW-1185">Reference proteome</keyword>
<proteinExistence type="predicted"/>
<evidence type="ECO:0000313" key="2">
    <source>
        <dbReference type="EMBL" id="KPI96897.1"/>
    </source>
</evidence>
<dbReference type="EMBL" id="KQ459592">
    <property type="protein sequence ID" value="KPI96897.1"/>
    <property type="molecule type" value="Genomic_DNA"/>
</dbReference>
<protein>
    <submittedName>
        <fullName evidence="2">Uncharacterized protein</fullName>
    </submittedName>
</protein>
<sequence length="62" mass="7413">MMDMTEPEPEPEPEPCQRRNQRLKSLETTPEKKELVRKQTLRLYNFSASIRGVYKNFLNKNT</sequence>
<reference evidence="2 3" key="1">
    <citation type="journal article" date="2015" name="Nat. Commun.">
        <title>Outbred genome sequencing and CRISPR/Cas9 gene editing in butterflies.</title>
        <authorList>
            <person name="Li X."/>
            <person name="Fan D."/>
            <person name="Zhang W."/>
            <person name="Liu G."/>
            <person name="Zhang L."/>
            <person name="Zhao L."/>
            <person name="Fang X."/>
            <person name="Chen L."/>
            <person name="Dong Y."/>
            <person name="Chen Y."/>
            <person name="Ding Y."/>
            <person name="Zhao R."/>
            <person name="Feng M."/>
            <person name="Zhu Y."/>
            <person name="Feng Y."/>
            <person name="Jiang X."/>
            <person name="Zhu D."/>
            <person name="Xiang H."/>
            <person name="Feng X."/>
            <person name="Li S."/>
            <person name="Wang J."/>
            <person name="Zhang G."/>
            <person name="Kronforst M.R."/>
            <person name="Wang W."/>
        </authorList>
    </citation>
    <scope>NUCLEOTIDE SEQUENCE [LARGE SCALE GENOMIC DNA]</scope>
    <source>
        <strain evidence="2">Ya'a_city_454_Px</strain>
        <tissue evidence="2">Whole body</tissue>
    </source>
</reference>
<evidence type="ECO:0000256" key="1">
    <source>
        <dbReference type="SAM" id="MobiDB-lite"/>
    </source>
</evidence>
<dbReference type="AlphaFoldDB" id="A0A194PUA1"/>
<feature type="region of interest" description="Disordered" evidence="1">
    <location>
        <begin position="1"/>
        <end position="31"/>
    </location>
</feature>
<accession>A0A194PUA1</accession>
<name>A0A194PUA1_PAPXU</name>
<evidence type="ECO:0000313" key="3">
    <source>
        <dbReference type="Proteomes" id="UP000053268"/>
    </source>
</evidence>